<reference evidence="4" key="2">
    <citation type="submission" date="2023-08" db="EMBL/GenBank/DDBJ databases">
        <authorList>
            <person name="Luo J."/>
        </authorList>
    </citation>
    <scope>NUCLEOTIDE SEQUENCE</scope>
    <source>
        <strain evidence="4">DSM 25064</strain>
    </source>
</reference>
<evidence type="ECO:0000313" key="5">
    <source>
        <dbReference type="Proteomes" id="UP001178354"/>
    </source>
</evidence>
<feature type="domain" description="AMP-dependent synthetase/ligase" evidence="3">
    <location>
        <begin position="17"/>
        <end position="338"/>
    </location>
</feature>
<organism evidence="4 5">
    <name type="scientific">Porticoccus litoralis</name>
    <dbReference type="NCBI Taxonomy" id="434086"/>
    <lineage>
        <taxon>Bacteria</taxon>
        <taxon>Pseudomonadati</taxon>
        <taxon>Pseudomonadota</taxon>
        <taxon>Gammaproteobacteria</taxon>
        <taxon>Cellvibrionales</taxon>
        <taxon>Porticoccaceae</taxon>
        <taxon>Porticoccus</taxon>
    </lineage>
</organism>
<dbReference type="Pfam" id="PF23562">
    <property type="entry name" value="AMP-binding_C_3"/>
    <property type="match status" value="1"/>
</dbReference>
<evidence type="ECO:0000256" key="1">
    <source>
        <dbReference type="ARBA" id="ARBA00006432"/>
    </source>
</evidence>
<dbReference type="EMBL" id="JAUUUU010000001">
    <property type="protein sequence ID" value="MDP1519545.1"/>
    <property type="molecule type" value="Genomic_DNA"/>
</dbReference>
<evidence type="ECO:0000259" key="3">
    <source>
        <dbReference type="Pfam" id="PF00501"/>
    </source>
</evidence>
<dbReference type="InterPro" id="IPR020845">
    <property type="entry name" value="AMP-binding_CS"/>
</dbReference>
<dbReference type="Gene3D" id="3.30.300.30">
    <property type="match status" value="1"/>
</dbReference>
<evidence type="ECO:0000313" key="4">
    <source>
        <dbReference type="EMBL" id="MDP1519545.1"/>
    </source>
</evidence>
<dbReference type="InterPro" id="IPR045851">
    <property type="entry name" value="AMP-bd_C_sf"/>
</dbReference>
<dbReference type="SUPFAM" id="SSF56801">
    <property type="entry name" value="Acetyl-CoA synthetase-like"/>
    <property type="match status" value="1"/>
</dbReference>
<reference evidence="4" key="1">
    <citation type="journal article" date="2010" name="Int. J. Syst. Evol. Microbiol.">
        <title>Porticoccus litoralis gen. nov., sp. nov., a gammaproteobacterium isolated from the Yellow Sea.</title>
        <authorList>
            <person name="Oh H.M."/>
            <person name="Kim H."/>
            <person name="Kim K.M."/>
            <person name="Min G.S."/>
            <person name="Cho J.C."/>
        </authorList>
    </citation>
    <scope>NUCLEOTIDE SEQUENCE</scope>
    <source>
        <strain evidence="4">DSM 25064</strain>
    </source>
</reference>
<dbReference type="PROSITE" id="PS00455">
    <property type="entry name" value="AMP_BINDING"/>
    <property type="match status" value="1"/>
</dbReference>
<name>A0AAW8B1T3_9GAMM</name>
<dbReference type="InterPro" id="IPR000873">
    <property type="entry name" value="AMP-dep_synth/lig_dom"/>
</dbReference>
<dbReference type="GO" id="GO:0006631">
    <property type="term" value="P:fatty acid metabolic process"/>
    <property type="evidence" value="ECO:0007669"/>
    <property type="project" value="TreeGrafter"/>
</dbReference>
<dbReference type="GO" id="GO:0031956">
    <property type="term" value="F:medium-chain fatty acid-CoA ligase activity"/>
    <property type="evidence" value="ECO:0007669"/>
    <property type="project" value="TreeGrafter"/>
</dbReference>
<dbReference type="RefSeq" id="WP_305169059.1">
    <property type="nucleotide sequence ID" value="NZ_JAUUUU010000001.1"/>
</dbReference>
<accession>A0AAW8B1T3</accession>
<dbReference type="Proteomes" id="UP001178354">
    <property type="component" value="Unassembled WGS sequence"/>
</dbReference>
<comment type="caution">
    <text evidence="4">The sequence shown here is derived from an EMBL/GenBank/DDBJ whole genome shotgun (WGS) entry which is preliminary data.</text>
</comment>
<dbReference type="AlphaFoldDB" id="A0AAW8B1T3"/>
<dbReference type="Pfam" id="PF00501">
    <property type="entry name" value="AMP-binding"/>
    <property type="match status" value="1"/>
</dbReference>
<dbReference type="PANTHER" id="PTHR43201:SF5">
    <property type="entry name" value="MEDIUM-CHAIN ACYL-COA LIGASE ACSF2, MITOCHONDRIAL"/>
    <property type="match status" value="1"/>
</dbReference>
<dbReference type="PANTHER" id="PTHR43201">
    <property type="entry name" value="ACYL-COA SYNTHETASE"/>
    <property type="match status" value="1"/>
</dbReference>
<evidence type="ECO:0000256" key="2">
    <source>
        <dbReference type="ARBA" id="ARBA00022598"/>
    </source>
</evidence>
<dbReference type="InterPro" id="IPR042099">
    <property type="entry name" value="ANL_N_sf"/>
</dbReference>
<gene>
    <name evidence="4" type="ORF">Q8A57_01005</name>
</gene>
<comment type="similarity">
    <text evidence="1">Belongs to the ATP-dependent AMP-binding enzyme family.</text>
</comment>
<dbReference type="Gene3D" id="3.40.50.12780">
    <property type="entry name" value="N-terminal domain of ligase-like"/>
    <property type="match status" value="1"/>
</dbReference>
<sequence length="501" mass="54720">MVNIVTQLEHLYDETQVVVRDTARSLTRGQLTATCQQLAKQLERRNIRTLALHADNGLDWIVIDLACQLANICILPLPTFFSISQLQHALSETPVDAVISDNPAVPDLFPQVKHRETLSEILPGSNHLQLLLMEMSDTPALLPQQTGKITYTSGSTGSPKGVCLSNYQLLEQASVLANAVALKHPRHLCLLPLSTLLENVAGVYTPIMASGEVIAPSLRELGFCGSSSVDASIMTSVISRYQPDSLILTPQLLLLLVNAASKGWQAPSSLRFVAVGGSRVSPALLSQAWQAGIPAYEGYGLSECASVVSLNATRQHRPGSCGKPLPHLGVRIIDDEVVVTGNPMLGYVNEPSSWGNQAIYTGDLGYLDNDGYLFINGRRKNLLISSYGRNINPEWIESEFLAHPVFAEFVVFGDAEPYCVALLTPRQPGISRRQLQAIIDDINRSLPDYARICQWAILPAPLTTDRSLITDNGRPKRSAIQEHYRSLLDSLYHSGVEELSA</sequence>
<protein>
    <submittedName>
        <fullName evidence="4">AMP-binding protein</fullName>
    </submittedName>
</protein>
<keyword evidence="2" id="KW-0436">Ligase</keyword>
<keyword evidence="5" id="KW-1185">Reference proteome</keyword>
<proteinExistence type="inferred from homology"/>